<protein>
    <submittedName>
        <fullName evidence="2">Uncharacterized protein</fullName>
    </submittedName>
</protein>
<comment type="caution">
    <text evidence="2">The sequence shown here is derived from an EMBL/GenBank/DDBJ whole genome shotgun (WGS) entry which is preliminary data.</text>
</comment>
<keyword evidence="1" id="KW-0472">Membrane</keyword>
<keyword evidence="1" id="KW-1133">Transmembrane helix</keyword>
<dbReference type="Proteomes" id="UP000003860">
    <property type="component" value="Unassembled WGS sequence"/>
</dbReference>
<feature type="transmembrane region" description="Helical" evidence="1">
    <location>
        <begin position="12"/>
        <end position="37"/>
    </location>
</feature>
<keyword evidence="1" id="KW-0812">Transmembrane</keyword>
<dbReference type="eggNOG" id="ENOG502ZEFJ">
    <property type="taxonomic scope" value="Bacteria"/>
</dbReference>
<accession>F1T9X1</accession>
<evidence type="ECO:0000313" key="2">
    <source>
        <dbReference type="EMBL" id="EGD48713.1"/>
    </source>
</evidence>
<proteinExistence type="predicted"/>
<dbReference type="RefSeq" id="WP_004617917.1">
    <property type="nucleotide sequence ID" value="NZ_ACXX02000003.1"/>
</dbReference>
<reference evidence="2" key="2">
    <citation type="submission" date="2011-01" db="EMBL/GenBank/DDBJ databases">
        <title>The Non-contiguous Finished genome of Clostridium papyrosolvens.</title>
        <authorList>
            <person name="Lucas S."/>
            <person name="Copeland A."/>
            <person name="Lapidus A."/>
            <person name="Cheng J.-F."/>
            <person name="Goodwin L."/>
            <person name="Pitluck S."/>
            <person name="Misra M."/>
            <person name="Chertkov O."/>
            <person name="Detter J.C."/>
            <person name="Han C."/>
            <person name="Tapia R."/>
            <person name="Land M."/>
            <person name="Hauser L."/>
            <person name="Kyrpides N."/>
            <person name="Ivanova N."/>
            <person name="Pagani I."/>
            <person name="Mouttaki H."/>
            <person name="He Z."/>
            <person name="Zhou J."/>
            <person name="Hemme C.L."/>
            <person name="Woyke T."/>
        </authorList>
    </citation>
    <scope>NUCLEOTIDE SEQUENCE [LARGE SCALE GENOMIC DNA]</scope>
    <source>
        <strain evidence="2">DSM 2782</strain>
    </source>
</reference>
<sequence length="46" mass="5395">MKLIQKESFKDILAIFIAIVQVIWPYVLISIGVYLLLTLFLTKVWL</sequence>
<name>F1T9X1_9FIRM</name>
<dbReference type="AlphaFoldDB" id="F1T9X1"/>
<reference evidence="2" key="1">
    <citation type="submission" date="2009-07" db="EMBL/GenBank/DDBJ databases">
        <authorList>
            <consortium name="US DOE Joint Genome Institute (JGI-PGF)"/>
            <person name="Lucas S."/>
            <person name="Copeland A."/>
            <person name="Lapidus A."/>
            <person name="Glavina del Rio T."/>
            <person name="Tice H."/>
            <person name="Bruce D."/>
            <person name="Goodwin L."/>
            <person name="Pitluck S."/>
            <person name="Larimer F."/>
            <person name="Land M.L."/>
            <person name="Mouttaki H."/>
            <person name="He Z."/>
            <person name="Zhou J."/>
            <person name="Hemme C.L."/>
        </authorList>
    </citation>
    <scope>NUCLEOTIDE SEQUENCE [LARGE SCALE GENOMIC DNA]</scope>
    <source>
        <strain evidence="2">DSM 2782</strain>
    </source>
</reference>
<evidence type="ECO:0000256" key="1">
    <source>
        <dbReference type="SAM" id="Phobius"/>
    </source>
</evidence>
<dbReference type="EMBL" id="ACXX02000003">
    <property type="protein sequence ID" value="EGD48713.1"/>
    <property type="molecule type" value="Genomic_DNA"/>
</dbReference>
<organism evidence="2 3">
    <name type="scientific">Ruminiclostridium papyrosolvens DSM 2782</name>
    <dbReference type="NCBI Taxonomy" id="588581"/>
    <lineage>
        <taxon>Bacteria</taxon>
        <taxon>Bacillati</taxon>
        <taxon>Bacillota</taxon>
        <taxon>Clostridia</taxon>
        <taxon>Eubacteriales</taxon>
        <taxon>Oscillospiraceae</taxon>
        <taxon>Ruminiclostridium</taxon>
    </lineage>
</organism>
<evidence type="ECO:0000313" key="3">
    <source>
        <dbReference type="Proteomes" id="UP000003860"/>
    </source>
</evidence>
<keyword evidence="3" id="KW-1185">Reference proteome</keyword>
<dbReference type="STRING" id="588581.Cpap_3137"/>
<gene>
    <name evidence="2" type="ORF">Cpap_3137</name>
</gene>